<dbReference type="AlphaFoldDB" id="M0AQM3"/>
<dbReference type="EMBL" id="AOIO01000030">
    <property type="protein sequence ID" value="ELZ00617.1"/>
    <property type="molecule type" value="Genomic_DNA"/>
</dbReference>
<dbReference type="Proteomes" id="UP000011554">
    <property type="component" value="Unassembled WGS sequence"/>
</dbReference>
<keyword evidence="2" id="KW-1185">Reference proteome</keyword>
<reference evidence="1 2" key="1">
    <citation type="journal article" date="2014" name="PLoS Genet.">
        <title>Phylogenetically driven sequencing of extremely halophilic archaea reveals strategies for static and dynamic osmo-response.</title>
        <authorList>
            <person name="Becker E.A."/>
            <person name="Seitzer P.M."/>
            <person name="Tritt A."/>
            <person name="Larsen D."/>
            <person name="Krusor M."/>
            <person name="Yao A.I."/>
            <person name="Wu D."/>
            <person name="Madern D."/>
            <person name="Eisen J.A."/>
            <person name="Darling A.E."/>
            <person name="Facciotti M.T."/>
        </authorList>
    </citation>
    <scope>NUCLEOTIDE SEQUENCE [LARGE SCALE GENOMIC DNA]</scope>
    <source>
        <strain evidence="1 2">DSM 12278</strain>
    </source>
</reference>
<evidence type="ECO:0000313" key="2">
    <source>
        <dbReference type="Proteomes" id="UP000011554"/>
    </source>
</evidence>
<gene>
    <name evidence="1" type="ORF">C481_13274</name>
</gene>
<proteinExistence type="predicted"/>
<dbReference type="PATRIC" id="fig|29540.5.peg.2694"/>
<evidence type="ECO:0000313" key="1">
    <source>
        <dbReference type="EMBL" id="ELZ00617.1"/>
    </source>
</evidence>
<sequence length="69" mass="7995">MESDRAGRIVVEQFEVAPADEHGQLNGSYRVRFRTRFVADPDGTCTERFGAADLVYYPRSSWRWLRDLA</sequence>
<accession>M0AQM3</accession>
<comment type="caution">
    <text evidence="1">The sequence shown here is derived from an EMBL/GenBank/DDBJ whole genome shotgun (WGS) entry which is preliminary data.</text>
</comment>
<name>M0AQM3_NATA1</name>
<protein>
    <submittedName>
        <fullName evidence="1">Uncharacterized protein</fullName>
    </submittedName>
</protein>
<organism evidence="1 2">
    <name type="scientific">Natrialba asiatica (strain ATCC 700177 / DSM 12278 / JCM 9576 / FERM P-10747 / NBRC 102637 / 172P1)</name>
    <dbReference type="NCBI Taxonomy" id="29540"/>
    <lineage>
        <taxon>Archaea</taxon>
        <taxon>Methanobacteriati</taxon>
        <taxon>Methanobacteriota</taxon>
        <taxon>Stenosarchaea group</taxon>
        <taxon>Halobacteria</taxon>
        <taxon>Halobacteriales</taxon>
        <taxon>Natrialbaceae</taxon>
        <taxon>Natrialba</taxon>
    </lineage>
</organism>